<dbReference type="OrthoDB" id="28434at2157"/>
<dbReference type="CDD" id="cd02503">
    <property type="entry name" value="MobA"/>
    <property type="match status" value="1"/>
</dbReference>
<evidence type="ECO:0000256" key="7">
    <source>
        <dbReference type="ARBA" id="ARBA00023150"/>
    </source>
</evidence>
<comment type="caution">
    <text evidence="8">Lacks conserved residue(s) required for the propagation of feature annotation.</text>
</comment>
<dbReference type="EMBL" id="JAGGLC010000004">
    <property type="protein sequence ID" value="MBP1987717.1"/>
    <property type="molecule type" value="Genomic_DNA"/>
</dbReference>
<feature type="region of interest" description="Disordered" evidence="9">
    <location>
        <begin position="117"/>
        <end position="155"/>
    </location>
</feature>
<dbReference type="GO" id="GO:0046872">
    <property type="term" value="F:metal ion binding"/>
    <property type="evidence" value="ECO:0007669"/>
    <property type="project" value="UniProtKB-KW"/>
</dbReference>
<feature type="binding site" evidence="8">
    <location>
        <position position="102"/>
    </location>
    <ligand>
        <name>Mg(2+)</name>
        <dbReference type="ChEBI" id="CHEBI:18420"/>
    </ligand>
</feature>
<dbReference type="InterPro" id="IPR013482">
    <property type="entry name" value="Molybde_CF_guanTrfase"/>
</dbReference>
<sequence>MHSAVIIAGGRSTRFGDDDKAVAPLAGTPMIRRVADRLEPVVDELVVNCRADQREAIENAMEGYPLPTTYALDPETDQGPMAGIRNGCRAAEGEYVAVVACDMPFVDPETISYLFDRASGEVPPPEDADDGSSSPSSAIADDEGEPPFDGAVPRLGDGWYQTTQAVYRPDAMAAACDAALERGDRKILAPLEDLSYAVVSEQELEAVTDLSSFENLNTQAEFEEAAERLS</sequence>
<keyword evidence="6 8" id="KW-0342">GTP-binding</keyword>
<feature type="binding site" evidence="8">
    <location>
        <position position="102"/>
    </location>
    <ligand>
        <name>GTP</name>
        <dbReference type="ChEBI" id="CHEBI:37565"/>
    </ligand>
</feature>
<keyword evidence="4 8" id="KW-0547">Nucleotide-binding</keyword>
<evidence type="ECO:0000256" key="2">
    <source>
        <dbReference type="ARBA" id="ARBA00022679"/>
    </source>
</evidence>
<dbReference type="InterPro" id="IPR025877">
    <property type="entry name" value="MobA-like_NTP_Trfase"/>
</dbReference>
<evidence type="ECO:0000256" key="8">
    <source>
        <dbReference type="HAMAP-Rule" id="MF_00316"/>
    </source>
</evidence>
<feature type="binding site" evidence="8">
    <location>
        <begin position="7"/>
        <end position="9"/>
    </location>
    <ligand>
        <name>GTP</name>
        <dbReference type="ChEBI" id="CHEBI:37565"/>
    </ligand>
</feature>
<name>A0A8T4GXH9_9EURY</name>
<keyword evidence="3 8" id="KW-0479">Metal-binding</keyword>
<proteinExistence type="inferred from homology"/>
<dbReference type="PANTHER" id="PTHR19136">
    <property type="entry name" value="MOLYBDENUM COFACTOR GUANYLYLTRANSFERASE"/>
    <property type="match status" value="1"/>
</dbReference>
<comment type="function">
    <text evidence="8">Transfers a GMP moiety from GTP to Mo-molybdopterin (Mo-MPT) cofactor (Moco or molybdenum cofactor) to form Mo-molybdopterin guanine dinucleotide (Mo-MGD) cofactor.</text>
</comment>
<keyword evidence="12" id="KW-1185">Reference proteome</keyword>
<dbReference type="GO" id="GO:0006777">
    <property type="term" value="P:Mo-molybdopterin cofactor biosynthetic process"/>
    <property type="evidence" value="ECO:0007669"/>
    <property type="project" value="UniProtKB-KW"/>
</dbReference>
<keyword evidence="7 8" id="KW-0501">Molybdenum cofactor biosynthesis</keyword>
<evidence type="ECO:0000259" key="10">
    <source>
        <dbReference type="Pfam" id="PF12804"/>
    </source>
</evidence>
<dbReference type="GO" id="GO:0005737">
    <property type="term" value="C:cytoplasm"/>
    <property type="evidence" value="ECO:0007669"/>
    <property type="project" value="UniProtKB-SubCell"/>
</dbReference>
<reference evidence="11" key="1">
    <citation type="submission" date="2021-03" db="EMBL/GenBank/DDBJ databases">
        <title>Genomic Encyclopedia of Type Strains, Phase IV (KMG-IV): sequencing the most valuable type-strain genomes for metagenomic binning, comparative biology and taxonomic classification.</title>
        <authorList>
            <person name="Goeker M."/>
        </authorList>
    </citation>
    <scope>NUCLEOTIDE SEQUENCE</scope>
    <source>
        <strain evidence="11">DSM 26232</strain>
    </source>
</reference>
<dbReference type="InterPro" id="IPR029044">
    <property type="entry name" value="Nucleotide-diphossugar_trans"/>
</dbReference>
<comment type="caution">
    <text evidence="11">The sequence shown here is derived from an EMBL/GenBank/DDBJ whole genome shotgun (WGS) entry which is preliminary data.</text>
</comment>
<evidence type="ECO:0000256" key="9">
    <source>
        <dbReference type="SAM" id="MobiDB-lite"/>
    </source>
</evidence>
<keyword evidence="2 8" id="KW-0808">Transferase</keyword>
<dbReference type="Proteomes" id="UP000823736">
    <property type="component" value="Unassembled WGS sequence"/>
</dbReference>
<evidence type="ECO:0000313" key="12">
    <source>
        <dbReference type="Proteomes" id="UP000823736"/>
    </source>
</evidence>
<dbReference type="EC" id="2.7.7.77" evidence="8"/>
<evidence type="ECO:0000256" key="5">
    <source>
        <dbReference type="ARBA" id="ARBA00022842"/>
    </source>
</evidence>
<evidence type="ECO:0000256" key="1">
    <source>
        <dbReference type="ARBA" id="ARBA00022490"/>
    </source>
</evidence>
<feature type="domain" description="MobA-like NTP transferase" evidence="10">
    <location>
        <begin position="4"/>
        <end position="191"/>
    </location>
</feature>
<keyword evidence="5 8" id="KW-0460">Magnesium</keyword>
<comment type="catalytic activity">
    <reaction evidence="8">
        <text>Mo-molybdopterin + GTP + H(+) = Mo-molybdopterin guanine dinucleotide + diphosphate</text>
        <dbReference type="Rhea" id="RHEA:34243"/>
        <dbReference type="ChEBI" id="CHEBI:15378"/>
        <dbReference type="ChEBI" id="CHEBI:33019"/>
        <dbReference type="ChEBI" id="CHEBI:37565"/>
        <dbReference type="ChEBI" id="CHEBI:71302"/>
        <dbReference type="ChEBI" id="CHEBI:71310"/>
        <dbReference type="EC" id="2.7.7.77"/>
    </reaction>
</comment>
<evidence type="ECO:0000313" key="11">
    <source>
        <dbReference type="EMBL" id="MBP1987717.1"/>
    </source>
</evidence>
<dbReference type="Pfam" id="PF12804">
    <property type="entry name" value="NTP_transf_3"/>
    <property type="match status" value="1"/>
</dbReference>
<dbReference type="HAMAP" id="MF_00316">
    <property type="entry name" value="MobA"/>
    <property type="match status" value="1"/>
</dbReference>
<comment type="subcellular location">
    <subcellularLocation>
        <location evidence="8">Cytoplasm</location>
    </subcellularLocation>
</comment>
<comment type="similarity">
    <text evidence="8">Belongs to the MobA family.</text>
</comment>
<evidence type="ECO:0000256" key="4">
    <source>
        <dbReference type="ARBA" id="ARBA00022741"/>
    </source>
</evidence>
<comment type="domain">
    <text evidence="8">The N-terminal domain determines nucleotide recognition and specific binding, while the C-terminal domain determines the specific binding to the target protein.</text>
</comment>
<dbReference type="GO" id="GO:0061603">
    <property type="term" value="F:molybdenum cofactor guanylyltransferase activity"/>
    <property type="evidence" value="ECO:0007669"/>
    <property type="project" value="UniProtKB-EC"/>
</dbReference>
<feature type="binding site" evidence="8">
    <location>
        <position position="48"/>
    </location>
    <ligand>
        <name>GTP</name>
        <dbReference type="ChEBI" id="CHEBI:37565"/>
    </ligand>
</feature>
<keyword evidence="11" id="KW-0548">Nucleotidyltransferase</keyword>
<dbReference type="SUPFAM" id="SSF53448">
    <property type="entry name" value="Nucleotide-diphospho-sugar transferases"/>
    <property type="match status" value="1"/>
</dbReference>
<comment type="cofactor">
    <cofactor evidence="8">
        <name>Mg(2+)</name>
        <dbReference type="ChEBI" id="CHEBI:18420"/>
    </cofactor>
</comment>
<dbReference type="PANTHER" id="PTHR19136:SF81">
    <property type="entry name" value="MOLYBDENUM COFACTOR GUANYLYLTRANSFERASE"/>
    <property type="match status" value="1"/>
</dbReference>
<dbReference type="GO" id="GO:0005525">
    <property type="term" value="F:GTP binding"/>
    <property type="evidence" value="ECO:0007669"/>
    <property type="project" value="UniProtKB-UniRule"/>
</dbReference>
<organism evidence="11 12">
    <name type="scientific">Halolamina salifodinae</name>
    <dbReference type="NCBI Taxonomy" id="1202767"/>
    <lineage>
        <taxon>Archaea</taxon>
        <taxon>Methanobacteriati</taxon>
        <taxon>Methanobacteriota</taxon>
        <taxon>Stenosarchaea group</taxon>
        <taxon>Halobacteria</taxon>
        <taxon>Halobacteriales</taxon>
        <taxon>Haloferacaceae</taxon>
    </lineage>
</organism>
<evidence type="ECO:0000256" key="6">
    <source>
        <dbReference type="ARBA" id="ARBA00023134"/>
    </source>
</evidence>
<gene>
    <name evidence="8" type="primary">mobA</name>
    <name evidence="11" type="ORF">J2753_002218</name>
</gene>
<evidence type="ECO:0000256" key="3">
    <source>
        <dbReference type="ARBA" id="ARBA00022723"/>
    </source>
</evidence>
<dbReference type="AlphaFoldDB" id="A0A8T4GXH9"/>
<keyword evidence="1 8" id="KW-0963">Cytoplasm</keyword>
<feature type="binding site" evidence="8">
    <location>
        <position position="20"/>
    </location>
    <ligand>
        <name>GTP</name>
        <dbReference type="ChEBI" id="CHEBI:37565"/>
    </ligand>
</feature>
<protein>
    <recommendedName>
        <fullName evidence="8">Probable molybdenum cofactor guanylyltransferase</fullName>
        <shortName evidence="8">MoCo guanylyltransferase</shortName>
        <ecNumber evidence="8">2.7.7.77</ecNumber>
    </recommendedName>
    <alternativeName>
        <fullName evidence="8">GTP:molybdopterin guanylyltransferase</fullName>
    </alternativeName>
    <alternativeName>
        <fullName evidence="8">Mo-MPT guanylyltransferase</fullName>
    </alternativeName>
    <alternativeName>
        <fullName evidence="8">Molybdopterin guanylyltransferase</fullName>
    </alternativeName>
    <alternativeName>
        <fullName evidence="8">Molybdopterin-guanine dinucleotide synthase</fullName>
        <shortName evidence="8">MGD synthase</shortName>
    </alternativeName>
</protein>
<dbReference type="RefSeq" id="WP_209492078.1">
    <property type="nucleotide sequence ID" value="NZ_JAGGLC010000004.1"/>
</dbReference>
<accession>A0A8T4GXH9</accession>
<dbReference type="Gene3D" id="3.90.550.10">
    <property type="entry name" value="Spore Coat Polysaccharide Biosynthesis Protein SpsA, Chain A"/>
    <property type="match status" value="1"/>
</dbReference>